<dbReference type="EMBL" id="CP016170">
    <property type="protein sequence ID" value="ANN65305.1"/>
    <property type="molecule type" value="Genomic_DNA"/>
</dbReference>
<dbReference type="GO" id="GO:0004497">
    <property type="term" value="F:monooxygenase activity"/>
    <property type="evidence" value="ECO:0007669"/>
    <property type="project" value="UniProtKB-KW"/>
</dbReference>
<keyword evidence="3" id="KW-0560">Oxidoreductase</keyword>
<dbReference type="AlphaFoldDB" id="A0A193FCQ0"/>
<dbReference type="KEGG" id="bbro:BAU06_02405"/>
<dbReference type="InterPro" id="IPR011008">
    <property type="entry name" value="Dimeric_a/b-barrel"/>
</dbReference>
<dbReference type="SUPFAM" id="SSF54909">
    <property type="entry name" value="Dimeric alpha+beta barrel"/>
    <property type="match status" value="1"/>
</dbReference>
<protein>
    <submittedName>
        <fullName evidence="3">Antibiotic biosynthesis monooxygenase</fullName>
    </submittedName>
</protein>
<gene>
    <name evidence="2" type="ORF">BAU06_02405</name>
    <name evidence="3" type="ORF">BAU08_02390</name>
</gene>
<feature type="domain" description="ABM" evidence="1">
    <location>
        <begin position="2"/>
        <end position="91"/>
    </location>
</feature>
<dbReference type="RefSeq" id="WP_066343930.1">
    <property type="nucleotide sequence ID" value="NZ_CBCSFJ010000022.1"/>
</dbReference>
<evidence type="ECO:0000259" key="1">
    <source>
        <dbReference type="PROSITE" id="PS51725"/>
    </source>
</evidence>
<dbReference type="OrthoDB" id="9798157at2"/>
<evidence type="ECO:0000313" key="3">
    <source>
        <dbReference type="EMBL" id="ANN70337.1"/>
    </source>
</evidence>
<evidence type="ECO:0000313" key="5">
    <source>
        <dbReference type="Proteomes" id="UP000092213"/>
    </source>
</evidence>
<keyword evidence="4" id="KW-1185">Reference proteome</keyword>
<sequence length="98" mass="11123">MFLEIAQIDIKDGTAADFEAGVAKAKPLFLRAKGCHGVSLQRSVEFPNRYRLFVEWATLENHTVDFRGSEDFAKWRELVSPYFAVPPVVEHTRLVDIG</sequence>
<dbReference type="Proteomes" id="UP000092213">
    <property type="component" value="Chromosome"/>
</dbReference>
<evidence type="ECO:0000313" key="4">
    <source>
        <dbReference type="Proteomes" id="UP000091897"/>
    </source>
</evidence>
<dbReference type="Pfam" id="PF03992">
    <property type="entry name" value="ABM"/>
    <property type="match status" value="1"/>
</dbReference>
<proteinExistence type="predicted"/>
<dbReference type="InterPro" id="IPR007138">
    <property type="entry name" value="ABM_dom"/>
</dbReference>
<name>A0A193FCQ0_9BORD</name>
<dbReference type="PROSITE" id="PS51725">
    <property type="entry name" value="ABM"/>
    <property type="match status" value="1"/>
</dbReference>
<evidence type="ECO:0000313" key="2">
    <source>
        <dbReference type="EMBL" id="ANN65305.1"/>
    </source>
</evidence>
<organism evidence="3 5">
    <name type="scientific">Bordetella bronchialis</name>
    <dbReference type="NCBI Taxonomy" id="463025"/>
    <lineage>
        <taxon>Bacteria</taxon>
        <taxon>Pseudomonadati</taxon>
        <taxon>Pseudomonadota</taxon>
        <taxon>Betaproteobacteria</taxon>
        <taxon>Burkholderiales</taxon>
        <taxon>Alcaligenaceae</taxon>
        <taxon>Bordetella</taxon>
    </lineage>
</organism>
<dbReference type="Gene3D" id="3.30.70.100">
    <property type="match status" value="1"/>
</dbReference>
<dbReference type="Proteomes" id="UP000091897">
    <property type="component" value="Chromosome"/>
</dbReference>
<dbReference type="EMBL" id="CP016171">
    <property type="protein sequence ID" value="ANN70337.1"/>
    <property type="molecule type" value="Genomic_DNA"/>
</dbReference>
<reference evidence="4 5" key="1">
    <citation type="submission" date="2016-06" db="EMBL/GenBank/DDBJ databases">
        <title>Complete genome sequences of Bordetella bronchialis and Bordetella flabilis.</title>
        <authorList>
            <person name="LiPuma J.J."/>
            <person name="Spilker T."/>
        </authorList>
    </citation>
    <scope>NUCLEOTIDE SEQUENCE [LARGE SCALE GENOMIC DNA]</scope>
    <source>
        <strain evidence="3 5">AU17976</strain>
        <strain evidence="2 4">AU3182</strain>
    </source>
</reference>
<keyword evidence="3" id="KW-0503">Monooxygenase</keyword>
<accession>A0A193FCQ0</accession>
<dbReference type="STRING" id="463025.BAU08_02390"/>